<comment type="function">
    <text evidence="1 10">Catalyzes the reversible adenylation of nicotinate mononucleotide (NaMN) to nicotinic acid adenine dinucleotide (NaAD).</text>
</comment>
<keyword evidence="5 10" id="KW-0548">Nucleotidyltransferase</keyword>
<dbReference type="Pfam" id="PF03819">
    <property type="entry name" value="MazG"/>
    <property type="match status" value="1"/>
</dbReference>
<dbReference type="InterPro" id="IPR004821">
    <property type="entry name" value="Cyt_trans-like"/>
</dbReference>
<evidence type="ECO:0000256" key="2">
    <source>
        <dbReference type="ARBA" id="ARBA00005019"/>
    </source>
</evidence>
<dbReference type="Pfam" id="PF01467">
    <property type="entry name" value="CTP_transf_like"/>
    <property type="match status" value="1"/>
</dbReference>
<dbReference type="CDD" id="cd02165">
    <property type="entry name" value="NMNAT"/>
    <property type="match status" value="1"/>
</dbReference>
<evidence type="ECO:0000256" key="3">
    <source>
        <dbReference type="ARBA" id="ARBA00022642"/>
    </source>
</evidence>
<evidence type="ECO:0000256" key="1">
    <source>
        <dbReference type="ARBA" id="ARBA00002324"/>
    </source>
</evidence>
<comment type="similarity">
    <text evidence="10">Belongs to the NadD family.</text>
</comment>
<dbReference type="GO" id="GO:0005524">
    <property type="term" value="F:ATP binding"/>
    <property type="evidence" value="ECO:0007669"/>
    <property type="project" value="UniProtKB-KW"/>
</dbReference>
<comment type="caution">
    <text evidence="13">The sequence shown here is derived from an EMBL/GenBank/DDBJ whole genome shotgun (WGS) entry which is preliminary data.</text>
</comment>
<dbReference type="Proteomes" id="UP000229056">
    <property type="component" value="Unassembled WGS sequence"/>
</dbReference>
<keyword evidence="3 10" id="KW-0662">Pyridine nucleotide biosynthesis</keyword>
<evidence type="ECO:0000256" key="6">
    <source>
        <dbReference type="ARBA" id="ARBA00022741"/>
    </source>
</evidence>
<dbReference type="PANTHER" id="PTHR39321:SF3">
    <property type="entry name" value="PHOSPHOPANTETHEINE ADENYLYLTRANSFERASE"/>
    <property type="match status" value="1"/>
</dbReference>
<evidence type="ECO:0000256" key="5">
    <source>
        <dbReference type="ARBA" id="ARBA00022695"/>
    </source>
</evidence>
<feature type="domain" description="NTP pyrophosphohydrolase MazG-like" evidence="12">
    <location>
        <begin position="32"/>
        <end position="82"/>
    </location>
</feature>
<dbReference type="Gene3D" id="1.10.287.1080">
    <property type="entry name" value="MazG-like"/>
    <property type="match status" value="1"/>
</dbReference>
<keyword evidence="6 10" id="KW-0547">Nucleotide-binding</keyword>
<dbReference type="SUPFAM" id="SSF52374">
    <property type="entry name" value="Nucleotidylyl transferase"/>
    <property type="match status" value="1"/>
</dbReference>
<evidence type="ECO:0000313" key="13">
    <source>
        <dbReference type="EMBL" id="PIS06325.1"/>
    </source>
</evidence>
<evidence type="ECO:0000256" key="4">
    <source>
        <dbReference type="ARBA" id="ARBA00022679"/>
    </source>
</evidence>
<protein>
    <recommendedName>
        <fullName evidence="10">Probable nicotinate-nucleotide adenylyltransferase</fullName>
        <ecNumber evidence="10">2.7.7.18</ecNumber>
    </recommendedName>
    <alternativeName>
        <fullName evidence="10">Deamido-NAD(+) diphosphorylase</fullName>
    </alternativeName>
    <alternativeName>
        <fullName evidence="10">Deamido-NAD(+) pyrophosphorylase</fullName>
    </alternativeName>
    <alternativeName>
        <fullName evidence="10">Nicotinate mononucleotide adenylyltransferase</fullName>
        <shortName evidence="10">NaMN adenylyltransferase</shortName>
    </alternativeName>
</protein>
<evidence type="ECO:0000256" key="10">
    <source>
        <dbReference type="HAMAP-Rule" id="MF_00244"/>
    </source>
</evidence>
<dbReference type="SUPFAM" id="SSF101386">
    <property type="entry name" value="all-alpha NTP pyrophosphatases"/>
    <property type="match status" value="1"/>
</dbReference>
<dbReference type="GO" id="GO:0009435">
    <property type="term" value="P:NAD+ biosynthetic process"/>
    <property type="evidence" value="ECO:0007669"/>
    <property type="project" value="UniProtKB-UniRule"/>
</dbReference>
<evidence type="ECO:0000256" key="9">
    <source>
        <dbReference type="ARBA" id="ARBA00048721"/>
    </source>
</evidence>
<evidence type="ECO:0000259" key="11">
    <source>
        <dbReference type="Pfam" id="PF01467"/>
    </source>
</evidence>
<dbReference type="EMBL" id="PEZY01000005">
    <property type="protein sequence ID" value="PIS06325.1"/>
    <property type="molecule type" value="Genomic_DNA"/>
</dbReference>
<accession>A0A2H0W4P7</accession>
<dbReference type="PANTHER" id="PTHR39321">
    <property type="entry name" value="NICOTINATE-NUCLEOTIDE ADENYLYLTRANSFERASE-RELATED"/>
    <property type="match status" value="1"/>
</dbReference>
<dbReference type="EC" id="2.7.7.18" evidence="10"/>
<dbReference type="AlphaFoldDB" id="A0A2H0W4P7"/>
<organism evidence="13 14">
    <name type="scientific">Candidatus Buchananbacteria bacterium CG10_big_fil_rev_8_21_14_0_10_33_19</name>
    <dbReference type="NCBI Taxonomy" id="1974525"/>
    <lineage>
        <taxon>Bacteria</taxon>
        <taxon>Candidatus Buchananiibacteriota</taxon>
    </lineage>
</organism>
<reference evidence="14" key="1">
    <citation type="submission" date="2017-09" db="EMBL/GenBank/DDBJ databases">
        <title>Depth-based differentiation of microbial function through sediment-hosted aquifers and enrichment of novel symbionts in the deep terrestrial subsurface.</title>
        <authorList>
            <person name="Probst A.J."/>
            <person name="Ladd B."/>
            <person name="Jarett J.K."/>
            <person name="Geller-Mcgrath D.E."/>
            <person name="Sieber C.M.K."/>
            <person name="Emerson J.B."/>
            <person name="Anantharaman K."/>
            <person name="Thomas B.C."/>
            <person name="Malmstrom R."/>
            <person name="Stieglmeier M."/>
            <person name="Klingl A."/>
            <person name="Woyke T."/>
            <person name="Ryan C.M."/>
            <person name="Banfield J.F."/>
        </authorList>
    </citation>
    <scope>NUCLEOTIDE SEQUENCE [LARGE SCALE GENOMIC DNA]</scope>
</reference>
<dbReference type="GO" id="GO:0004515">
    <property type="term" value="F:nicotinate-nucleotide adenylyltransferase activity"/>
    <property type="evidence" value="ECO:0007669"/>
    <property type="project" value="UniProtKB-UniRule"/>
</dbReference>
<dbReference type="InterPro" id="IPR005248">
    <property type="entry name" value="NadD/NMNAT"/>
</dbReference>
<name>A0A2H0W4P7_9BACT</name>
<gene>
    <name evidence="10" type="primary">nadD</name>
    <name evidence="13" type="ORF">COT80_02035</name>
</gene>
<comment type="catalytic activity">
    <reaction evidence="9 10">
        <text>nicotinate beta-D-ribonucleotide + ATP + H(+) = deamido-NAD(+) + diphosphate</text>
        <dbReference type="Rhea" id="RHEA:22860"/>
        <dbReference type="ChEBI" id="CHEBI:15378"/>
        <dbReference type="ChEBI" id="CHEBI:30616"/>
        <dbReference type="ChEBI" id="CHEBI:33019"/>
        <dbReference type="ChEBI" id="CHEBI:57502"/>
        <dbReference type="ChEBI" id="CHEBI:58437"/>
        <dbReference type="EC" id="2.7.7.18"/>
    </reaction>
</comment>
<dbReference type="UniPathway" id="UPA00253">
    <property type="reaction ID" value="UER00332"/>
</dbReference>
<keyword evidence="7 10" id="KW-0067">ATP-binding</keyword>
<feature type="domain" description="Cytidyltransferase-like" evidence="11">
    <location>
        <begin position="95"/>
        <end position="260"/>
    </location>
</feature>
<sequence length="287" mass="33690">MNKLQKQVKDIFESTFGRTPLKQRLNDILDEAIELHRMTGVANLQEEVGDLLASAIQLCNECGWDYEKNVRATLVKIQRREEQYKTLGRKLKVAILGGAFDPPTIGHIKLAQFVLNTSKTFDEVWLMPCYRHMNGKQMIDPEHRLRMCEIAARVDGRIKVFDFEIKNQLAGQTYHFVKTLLDQQMAKDQYDFSIIIGMDNANDFPTWVGYEELERMMRFVVVPRIGVKRNESVNWYLRPPHIFLTEESDVPDTASTNVREWLRHQDIMMPELDEHIFNYILAHQLYR</sequence>
<keyword evidence="4 10" id="KW-0808">Transferase</keyword>
<dbReference type="InterPro" id="IPR004518">
    <property type="entry name" value="MazG-like_dom"/>
</dbReference>
<dbReference type="Gene3D" id="3.40.50.620">
    <property type="entry name" value="HUPs"/>
    <property type="match status" value="1"/>
</dbReference>
<dbReference type="HAMAP" id="MF_00244">
    <property type="entry name" value="NaMN_adenylyltr"/>
    <property type="match status" value="1"/>
</dbReference>
<evidence type="ECO:0000256" key="7">
    <source>
        <dbReference type="ARBA" id="ARBA00022840"/>
    </source>
</evidence>
<evidence type="ECO:0000313" key="14">
    <source>
        <dbReference type="Proteomes" id="UP000229056"/>
    </source>
</evidence>
<evidence type="ECO:0000259" key="12">
    <source>
        <dbReference type="Pfam" id="PF03819"/>
    </source>
</evidence>
<dbReference type="InterPro" id="IPR014729">
    <property type="entry name" value="Rossmann-like_a/b/a_fold"/>
</dbReference>
<keyword evidence="8 10" id="KW-0520">NAD</keyword>
<proteinExistence type="inferred from homology"/>
<evidence type="ECO:0000256" key="8">
    <source>
        <dbReference type="ARBA" id="ARBA00023027"/>
    </source>
</evidence>
<comment type="pathway">
    <text evidence="2 10">Cofactor biosynthesis; NAD(+) biosynthesis; deamido-NAD(+) from nicotinate D-ribonucleotide: step 1/1.</text>
</comment>